<feature type="domain" description="POTRA" evidence="11">
    <location>
        <begin position="25"/>
        <end position="92"/>
    </location>
</feature>
<evidence type="ECO:0000256" key="7">
    <source>
        <dbReference type="ARBA" id="ARBA00023237"/>
    </source>
</evidence>
<keyword evidence="13" id="KW-1185">Reference proteome</keyword>
<evidence type="ECO:0000256" key="4">
    <source>
        <dbReference type="ARBA" id="ARBA00022729"/>
    </source>
</evidence>
<dbReference type="PANTHER" id="PTHR12815:SF23">
    <property type="entry name" value="OUTER MEMBRANE PROTEIN ASSEMBLY FACTOR BAMA"/>
    <property type="match status" value="1"/>
</dbReference>
<comment type="function">
    <text evidence="8">Part of the outer membrane protein assembly complex, which is involved in assembly and insertion of beta-barrel proteins into the outer membrane.</text>
</comment>
<keyword evidence="6 8" id="KW-0472">Membrane</keyword>
<protein>
    <recommendedName>
        <fullName evidence="8 9">Outer membrane protein assembly factor BamA</fullName>
    </recommendedName>
</protein>
<dbReference type="NCBIfam" id="TIGR03303">
    <property type="entry name" value="OM_YaeT"/>
    <property type="match status" value="1"/>
</dbReference>
<keyword evidence="2 8" id="KW-1134">Transmembrane beta strand</keyword>
<dbReference type="InterPro" id="IPR010827">
    <property type="entry name" value="BamA/TamA_POTRA"/>
</dbReference>
<comment type="similarity">
    <text evidence="8">Belongs to the BamA family.</text>
</comment>
<dbReference type="Pfam" id="PF01103">
    <property type="entry name" value="Omp85"/>
    <property type="match status" value="1"/>
</dbReference>
<feature type="chain" id="PRO_5044924746" description="Outer membrane protein assembly factor BamA" evidence="8">
    <location>
        <begin position="23"/>
        <end position="764"/>
    </location>
</feature>
<comment type="subcellular location">
    <subcellularLocation>
        <location evidence="8">Cell outer membrane</location>
    </subcellularLocation>
    <subcellularLocation>
        <location evidence="1">Membrane</location>
    </subcellularLocation>
</comment>
<dbReference type="InterPro" id="IPR023707">
    <property type="entry name" value="OM_assembly_BamA"/>
</dbReference>
<dbReference type="Gene3D" id="2.40.160.50">
    <property type="entry name" value="membrane protein fhac: a member of the omp85/tpsb transporter family"/>
    <property type="match status" value="1"/>
</dbReference>
<keyword evidence="5 8" id="KW-0677">Repeat</keyword>
<comment type="subunit">
    <text evidence="8">Part of the Bam complex.</text>
</comment>
<sequence precursor="true">MKKNPLFQILLLGLLAGEAAHAGSFVVEDIKVRGLQRISAGTVFNYLPVAVGETFSEEKQGSAIRALFNTGFFKDIILEREGDTLIVNVVERPSVAKIVIEGNKDIKKEDLAEALKKIGLAEGKVYNKQILDKVEQELRRQYFSHGKYGLKIKTEVTELTRNRVGIHIDIAEGKVAKIKQINIVGSRAFTNDALKKDFELSTTNFLSFYSKDDQYSKQKLSADLEKLRSYYLDRGYINFSIESTQVDITADKKEIYITINVKEGDVYTLEKVKLSGELVVEPEELVKLVKVGPGETFSRKNATETSKAISDRLGDEGYTFANVNMVPEINESNKSVVMTFFVDPGKRVYVRRVNFKGNTKTRDEVLRREMRQMESSWAASSKIERSKTRLDRLGYFEEVGVETPPVVGAADQIDVNYSIKEKASGNLQAGIGYSQVQGVIFNANVSQDNIFGTGKRVNFAFNNSSIMTRYNLGYRDPYFTLDGVSMGWDVGYSARKGYQANISRYNTNVANAGFNFGIPLNEFDNLGFDVDLKQTEIADTQFSPQEVVDFIRDYGDSFLTLSTGLGWTHDTMNRAVFATSGGQQRFSALATVPGSDLEYYKIGYKQQHYFPLSSDFTFRILGEVAYGDGYGNTNDLPFFENYFGGGAQSVRGFRDNTLGPRDTPRPLSGQTPRPFGGSSKILGKAELFFPVPFLSDVKSVRIGTFMDAGTVSKGFEISNMRYSAGLSGEWLSPFGAIAVSVAQPFNASDTDNVQNFQFTFGSGF</sequence>
<dbReference type="RefSeq" id="WP_256600577.1">
    <property type="nucleotide sequence ID" value="NZ_JANIBJ010000003.1"/>
</dbReference>
<dbReference type="Gene3D" id="3.10.20.310">
    <property type="entry name" value="membrane protein fhac"/>
    <property type="match status" value="5"/>
</dbReference>
<evidence type="ECO:0000256" key="9">
    <source>
        <dbReference type="NCBIfam" id="TIGR03303"/>
    </source>
</evidence>
<keyword evidence="3 8" id="KW-0812">Transmembrane</keyword>
<feature type="region of interest" description="Disordered" evidence="10">
    <location>
        <begin position="654"/>
        <end position="675"/>
    </location>
</feature>
<feature type="domain" description="POTRA" evidence="11">
    <location>
        <begin position="93"/>
        <end position="173"/>
    </location>
</feature>
<accession>A0ABT1TBV9</accession>
<proteinExistence type="inferred from homology"/>
<evidence type="ECO:0000256" key="6">
    <source>
        <dbReference type="ARBA" id="ARBA00023136"/>
    </source>
</evidence>
<dbReference type="PANTHER" id="PTHR12815">
    <property type="entry name" value="SORTING AND ASSEMBLY MACHINERY SAMM50 PROTEIN FAMILY MEMBER"/>
    <property type="match status" value="1"/>
</dbReference>
<dbReference type="Pfam" id="PF07244">
    <property type="entry name" value="POTRA"/>
    <property type="match status" value="4"/>
</dbReference>
<evidence type="ECO:0000256" key="5">
    <source>
        <dbReference type="ARBA" id="ARBA00022737"/>
    </source>
</evidence>
<evidence type="ECO:0000256" key="1">
    <source>
        <dbReference type="ARBA" id="ARBA00004370"/>
    </source>
</evidence>
<dbReference type="Proteomes" id="UP001524499">
    <property type="component" value="Unassembled WGS sequence"/>
</dbReference>
<organism evidence="12 13">
    <name type="scientific">Methylomonas subterranea</name>
    <dbReference type="NCBI Taxonomy" id="2952225"/>
    <lineage>
        <taxon>Bacteria</taxon>
        <taxon>Pseudomonadati</taxon>
        <taxon>Pseudomonadota</taxon>
        <taxon>Gammaproteobacteria</taxon>
        <taxon>Methylococcales</taxon>
        <taxon>Methylococcaceae</taxon>
        <taxon>Methylomonas</taxon>
    </lineage>
</organism>
<evidence type="ECO:0000256" key="2">
    <source>
        <dbReference type="ARBA" id="ARBA00022452"/>
    </source>
</evidence>
<dbReference type="InterPro" id="IPR039910">
    <property type="entry name" value="D15-like"/>
</dbReference>
<reference evidence="12 13" key="1">
    <citation type="submission" date="2022-07" db="EMBL/GenBank/DDBJ databases">
        <title>Methylomonas rivi sp. nov., Methylomonas rosea sp. nov., Methylomonas aureus sp. nov. and Methylomonas subterranea sp. nov., four novel methanotrophs isolated from a freshwater creek and the deep terrestrial subsurface.</title>
        <authorList>
            <person name="Abin C."/>
            <person name="Sankaranarayanan K."/>
            <person name="Garner C."/>
            <person name="Sindelar R."/>
            <person name="Kotary K."/>
            <person name="Garner R."/>
            <person name="Barclay S."/>
            <person name="Lawson P."/>
            <person name="Krumholz L."/>
        </authorList>
    </citation>
    <scope>NUCLEOTIDE SEQUENCE [LARGE SCALE GENOMIC DNA]</scope>
    <source>
        <strain evidence="12 13">SURF-2</strain>
    </source>
</reference>
<evidence type="ECO:0000313" key="12">
    <source>
        <dbReference type="EMBL" id="MCQ8102938.1"/>
    </source>
</evidence>
<dbReference type="InterPro" id="IPR000184">
    <property type="entry name" value="Bac_surfAg_D15"/>
</dbReference>
<comment type="caution">
    <text evidence="12">The sequence shown here is derived from an EMBL/GenBank/DDBJ whole genome shotgun (WGS) entry which is preliminary data.</text>
</comment>
<evidence type="ECO:0000256" key="8">
    <source>
        <dbReference type="HAMAP-Rule" id="MF_01430"/>
    </source>
</evidence>
<evidence type="ECO:0000256" key="3">
    <source>
        <dbReference type="ARBA" id="ARBA00022692"/>
    </source>
</evidence>
<gene>
    <name evidence="8 12" type="primary">bamA</name>
    <name evidence="12" type="ORF">NP590_02370</name>
</gene>
<feature type="domain" description="POTRA" evidence="11">
    <location>
        <begin position="176"/>
        <end position="264"/>
    </location>
</feature>
<dbReference type="PROSITE" id="PS51779">
    <property type="entry name" value="POTRA"/>
    <property type="match status" value="4"/>
</dbReference>
<feature type="domain" description="POTRA" evidence="11">
    <location>
        <begin position="348"/>
        <end position="422"/>
    </location>
</feature>
<feature type="signal peptide" evidence="8">
    <location>
        <begin position="1"/>
        <end position="22"/>
    </location>
</feature>
<dbReference type="EMBL" id="JANIBJ010000003">
    <property type="protein sequence ID" value="MCQ8102938.1"/>
    <property type="molecule type" value="Genomic_DNA"/>
</dbReference>
<evidence type="ECO:0000256" key="10">
    <source>
        <dbReference type="SAM" id="MobiDB-lite"/>
    </source>
</evidence>
<name>A0ABT1TBV9_9GAMM</name>
<dbReference type="PIRSF" id="PIRSF006076">
    <property type="entry name" value="OM_assembly_OMP85"/>
    <property type="match status" value="1"/>
</dbReference>
<dbReference type="HAMAP" id="MF_01430">
    <property type="entry name" value="OM_assembly_BamA"/>
    <property type="match status" value="1"/>
</dbReference>
<evidence type="ECO:0000313" key="13">
    <source>
        <dbReference type="Proteomes" id="UP001524499"/>
    </source>
</evidence>
<keyword evidence="7 8" id="KW-0998">Cell outer membrane</keyword>
<evidence type="ECO:0000259" key="11">
    <source>
        <dbReference type="PROSITE" id="PS51779"/>
    </source>
</evidence>
<dbReference type="InterPro" id="IPR034746">
    <property type="entry name" value="POTRA"/>
</dbReference>
<keyword evidence="4 8" id="KW-0732">Signal</keyword>